<proteinExistence type="predicted"/>
<gene>
    <name evidence="2" type="primary">smc_2</name>
    <name evidence="2" type="ORF">V7x_12040</name>
</gene>
<evidence type="ECO:0000313" key="2">
    <source>
        <dbReference type="EMBL" id="TWU65656.1"/>
    </source>
</evidence>
<organism evidence="2 3">
    <name type="scientific">Crateriforma conspicua</name>
    <dbReference type="NCBI Taxonomy" id="2527996"/>
    <lineage>
        <taxon>Bacteria</taxon>
        <taxon>Pseudomonadati</taxon>
        <taxon>Planctomycetota</taxon>
        <taxon>Planctomycetia</taxon>
        <taxon>Planctomycetales</taxon>
        <taxon>Planctomycetaceae</taxon>
        <taxon>Crateriforma</taxon>
    </lineage>
</organism>
<accession>A0A5C6FTK2</accession>
<protein>
    <submittedName>
        <fullName evidence="2">Chromosome partition protein Smc</fullName>
    </submittedName>
</protein>
<dbReference type="RefSeq" id="WP_146411914.1">
    <property type="nucleotide sequence ID" value="NZ_SJPZ01000001.1"/>
</dbReference>
<evidence type="ECO:0000313" key="3">
    <source>
        <dbReference type="Proteomes" id="UP000316476"/>
    </source>
</evidence>
<reference evidence="2 3" key="1">
    <citation type="submission" date="2019-02" db="EMBL/GenBank/DDBJ databases">
        <title>Deep-cultivation of Planctomycetes and their phenomic and genomic characterization uncovers novel biology.</title>
        <authorList>
            <person name="Wiegand S."/>
            <person name="Jogler M."/>
            <person name="Boedeker C."/>
            <person name="Pinto D."/>
            <person name="Vollmers J."/>
            <person name="Rivas-Marin E."/>
            <person name="Kohn T."/>
            <person name="Peeters S.H."/>
            <person name="Heuer A."/>
            <person name="Rast P."/>
            <person name="Oberbeckmann S."/>
            <person name="Bunk B."/>
            <person name="Jeske O."/>
            <person name="Meyerdierks A."/>
            <person name="Storesund J.E."/>
            <person name="Kallscheuer N."/>
            <person name="Luecker S."/>
            <person name="Lage O.M."/>
            <person name="Pohl T."/>
            <person name="Merkel B.J."/>
            <person name="Hornburger P."/>
            <person name="Mueller R.-W."/>
            <person name="Bruemmer F."/>
            <person name="Labrenz M."/>
            <person name="Spormann A.M."/>
            <person name="Op Den Camp H."/>
            <person name="Overmann J."/>
            <person name="Amann R."/>
            <person name="Jetten M.S.M."/>
            <person name="Mascher T."/>
            <person name="Medema M.H."/>
            <person name="Devos D.P."/>
            <person name="Kaster A.-K."/>
            <person name="Ovreas L."/>
            <person name="Rohde M."/>
            <person name="Galperin M.Y."/>
            <person name="Jogler C."/>
        </authorList>
    </citation>
    <scope>NUCLEOTIDE SEQUENCE [LARGE SCALE GENOMIC DNA]</scope>
    <source>
        <strain evidence="2 3">V7</strain>
    </source>
</reference>
<dbReference type="EMBL" id="SJPZ01000001">
    <property type="protein sequence ID" value="TWU65656.1"/>
    <property type="molecule type" value="Genomic_DNA"/>
</dbReference>
<sequence length="235" mass="27313">MSLTSLLDSITNRQESRKRSKWSDYKSLVAAICDGKEPSADVVAQTLADNETTLDGLRHDVLLLERRRKLRAEMDAAPPLESEDRKLAKRIDRAESELKKLVDEREAAMAPMYQRRHEIKQICKRATKAQRELRATCEDKELLEEFEQTRERYHEAQTECDHLEKEIAQHQRWAVIDREKAEMAGVKAEVARYNRQADDYEAKIARFQEQLEPLSEHAADLHAMLADIESRFLVP</sequence>
<dbReference type="OrthoDB" id="259642at2"/>
<dbReference type="Proteomes" id="UP000316476">
    <property type="component" value="Unassembled WGS sequence"/>
</dbReference>
<feature type="coiled-coil region" evidence="1">
    <location>
        <begin position="139"/>
        <end position="217"/>
    </location>
</feature>
<name>A0A5C6FTK2_9PLAN</name>
<evidence type="ECO:0000256" key="1">
    <source>
        <dbReference type="SAM" id="Coils"/>
    </source>
</evidence>
<comment type="caution">
    <text evidence="2">The sequence shown here is derived from an EMBL/GenBank/DDBJ whole genome shotgun (WGS) entry which is preliminary data.</text>
</comment>
<dbReference type="AlphaFoldDB" id="A0A5C6FTK2"/>
<keyword evidence="1" id="KW-0175">Coiled coil</keyword>